<sequence>IEEDTNDETDVEDEIVEEYDTIMSSSSLLNFNYLNLYGIILEPSYNLRSFMITKTGIITLITFFYQVLTYLDIFQFQTFPKSQHYVKKLIAQPNSVLKYTVCLHCYSLYLPTDLPLKTSGHTKCLKCEKVLTKAVRRSGGKLKYKVKIASILANESNKKLIDSPFKRQVEKGVLGDIYNRNIWKEFLDERGQPFFVGGSTNIRIGLAFNLDYENLILVGIIPGPKEPDTNQLQNYLQSIVNVLKQLWSSQLFKTSQYLIGRMFHCALIQIACDIPAARKVTGLAPHSSKH</sequence>
<proteinExistence type="predicted"/>
<dbReference type="EMBL" id="CAJVQC010073277">
    <property type="protein sequence ID" value="CAG8812137.1"/>
    <property type="molecule type" value="Genomic_DNA"/>
</dbReference>
<comment type="caution">
    <text evidence="1">The sequence shown here is derived from an EMBL/GenBank/DDBJ whole genome shotgun (WGS) entry which is preliminary data.</text>
</comment>
<accession>A0ACA9RVC0</accession>
<name>A0ACA9RVC0_9GLOM</name>
<dbReference type="Proteomes" id="UP000789920">
    <property type="component" value="Unassembled WGS sequence"/>
</dbReference>
<feature type="non-terminal residue" evidence="1">
    <location>
        <position position="290"/>
    </location>
</feature>
<evidence type="ECO:0000313" key="2">
    <source>
        <dbReference type="Proteomes" id="UP000789920"/>
    </source>
</evidence>
<keyword evidence="2" id="KW-1185">Reference proteome</keyword>
<reference evidence="1" key="1">
    <citation type="submission" date="2021-06" db="EMBL/GenBank/DDBJ databases">
        <authorList>
            <person name="Kallberg Y."/>
            <person name="Tangrot J."/>
            <person name="Rosling A."/>
        </authorList>
    </citation>
    <scope>NUCLEOTIDE SEQUENCE</scope>
    <source>
        <strain evidence="1">MA461A</strain>
    </source>
</reference>
<evidence type="ECO:0000313" key="1">
    <source>
        <dbReference type="EMBL" id="CAG8812137.1"/>
    </source>
</evidence>
<gene>
    <name evidence="1" type="ORF">RPERSI_LOCUS23464</name>
</gene>
<feature type="non-terminal residue" evidence="1">
    <location>
        <position position="1"/>
    </location>
</feature>
<organism evidence="1 2">
    <name type="scientific">Racocetra persica</name>
    <dbReference type="NCBI Taxonomy" id="160502"/>
    <lineage>
        <taxon>Eukaryota</taxon>
        <taxon>Fungi</taxon>
        <taxon>Fungi incertae sedis</taxon>
        <taxon>Mucoromycota</taxon>
        <taxon>Glomeromycotina</taxon>
        <taxon>Glomeromycetes</taxon>
        <taxon>Diversisporales</taxon>
        <taxon>Gigasporaceae</taxon>
        <taxon>Racocetra</taxon>
    </lineage>
</organism>
<protein>
    <submittedName>
        <fullName evidence="1">22993_t:CDS:1</fullName>
    </submittedName>
</protein>